<name>A0AA45C837_9BACT</name>
<dbReference type="SUPFAM" id="SSF82549">
    <property type="entry name" value="DAK1/DegV-like"/>
    <property type="match status" value="1"/>
</dbReference>
<keyword evidence="1" id="KW-0446">Lipid-binding</keyword>
<dbReference type="EMBL" id="QGGI01000004">
    <property type="protein sequence ID" value="PWJ95703.1"/>
    <property type="molecule type" value="Genomic_DNA"/>
</dbReference>
<organism evidence="2 3">
    <name type="scientific">Oceanotoga teriensis</name>
    <dbReference type="NCBI Taxonomy" id="515440"/>
    <lineage>
        <taxon>Bacteria</taxon>
        <taxon>Thermotogati</taxon>
        <taxon>Thermotogota</taxon>
        <taxon>Thermotogae</taxon>
        <taxon>Petrotogales</taxon>
        <taxon>Petrotogaceae</taxon>
        <taxon>Oceanotoga</taxon>
    </lineage>
</organism>
<dbReference type="PROSITE" id="PS51482">
    <property type="entry name" value="DEGV"/>
    <property type="match status" value="1"/>
</dbReference>
<evidence type="ECO:0000313" key="2">
    <source>
        <dbReference type="EMBL" id="PWJ95703.1"/>
    </source>
</evidence>
<evidence type="ECO:0000256" key="1">
    <source>
        <dbReference type="ARBA" id="ARBA00023121"/>
    </source>
</evidence>
<evidence type="ECO:0000313" key="3">
    <source>
        <dbReference type="Proteomes" id="UP000245921"/>
    </source>
</evidence>
<accession>A0AA45C837</accession>
<reference evidence="2 3" key="1">
    <citation type="submission" date="2018-05" db="EMBL/GenBank/DDBJ databases">
        <title>Genomic Encyclopedia of Type Strains, Phase IV (KMG-IV): sequencing the most valuable type-strain genomes for metagenomic binning, comparative biology and taxonomic classification.</title>
        <authorList>
            <person name="Goeker M."/>
        </authorList>
    </citation>
    <scope>NUCLEOTIDE SEQUENCE [LARGE SCALE GENOMIC DNA]</scope>
    <source>
        <strain evidence="2 3">DSM 24906</strain>
    </source>
</reference>
<dbReference type="Gene3D" id="3.30.1180.10">
    <property type="match status" value="1"/>
</dbReference>
<dbReference type="InterPro" id="IPR003797">
    <property type="entry name" value="DegV"/>
</dbReference>
<dbReference type="GO" id="GO:0008289">
    <property type="term" value="F:lipid binding"/>
    <property type="evidence" value="ECO:0007669"/>
    <property type="project" value="UniProtKB-KW"/>
</dbReference>
<comment type="caution">
    <text evidence="2">The sequence shown here is derived from an EMBL/GenBank/DDBJ whole genome shotgun (WGS) entry which is preliminary data.</text>
</comment>
<keyword evidence="3" id="KW-1185">Reference proteome</keyword>
<dbReference type="Gene3D" id="3.40.50.10170">
    <property type="match status" value="1"/>
</dbReference>
<dbReference type="Pfam" id="PF02645">
    <property type="entry name" value="DegV"/>
    <property type="match status" value="1"/>
</dbReference>
<dbReference type="PANTHER" id="PTHR33434">
    <property type="entry name" value="DEGV DOMAIN-CONTAINING PROTEIN DR_1986-RELATED"/>
    <property type="match status" value="1"/>
</dbReference>
<gene>
    <name evidence="2" type="ORF">C7380_104122</name>
</gene>
<dbReference type="NCBIfam" id="TIGR00762">
    <property type="entry name" value="DegV"/>
    <property type="match status" value="1"/>
</dbReference>
<dbReference type="InterPro" id="IPR050270">
    <property type="entry name" value="DegV_domain_contain"/>
</dbReference>
<dbReference type="PANTHER" id="PTHR33434:SF2">
    <property type="entry name" value="FATTY ACID-BINDING PROTEIN TM_1468"/>
    <property type="match status" value="1"/>
</dbReference>
<dbReference type="InterPro" id="IPR043168">
    <property type="entry name" value="DegV_C"/>
</dbReference>
<sequence length="291" mass="32591">MKNSIGQICDSASNLPDNLVKEFGILKIPFYITFDDVNFYRHNIDISDEEFFKRMEKNPKKIPKTAAPNINDWYERYEKSYKNGNKDIIVTTISPQLSGSFQNANIAKKQFLEKYKDSNIEVINSKSCTCGQAALEISIAKMIKNNFKYETVVKKAKETLNTMNTLFSVKTLKYMKEGGRIGGATAFLGKIINIKPIAEFVEGEVKAVKAVRGRKNSLNTMTKIALLRIKEPKNLIICTREALCKNDENYIIELLKESFDDIKIYSGTLGAVIGAHSGPGSIGIGFVECAI</sequence>
<dbReference type="RefSeq" id="WP_109604233.1">
    <property type="nucleotide sequence ID" value="NZ_QGGI01000004.1"/>
</dbReference>
<protein>
    <submittedName>
        <fullName evidence="2">DegV family protein with EDD domain</fullName>
    </submittedName>
</protein>
<proteinExistence type="predicted"/>
<dbReference type="Proteomes" id="UP000245921">
    <property type="component" value="Unassembled WGS sequence"/>
</dbReference>
<dbReference type="AlphaFoldDB" id="A0AA45C837"/>